<organism evidence="1 3">
    <name type="scientific">Rotaria magnacalcarata</name>
    <dbReference type="NCBI Taxonomy" id="392030"/>
    <lineage>
        <taxon>Eukaryota</taxon>
        <taxon>Metazoa</taxon>
        <taxon>Spiralia</taxon>
        <taxon>Gnathifera</taxon>
        <taxon>Rotifera</taxon>
        <taxon>Eurotatoria</taxon>
        <taxon>Bdelloidea</taxon>
        <taxon>Philodinida</taxon>
        <taxon>Philodinidae</taxon>
        <taxon>Rotaria</taxon>
    </lineage>
</organism>
<comment type="caution">
    <text evidence="1">The sequence shown here is derived from an EMBL/GenBank/DDBJ whole genome shotgun (WGS) entry which is preliminary data.</text>
</comment>
<evidence type="ECO:0000313" key="3">
    <source>
        <dbReference type="Proteomes" id="UP000663834"/>
    </source>
</evidence>
<dbReference type="Proteomes" id="UP000663834">
    <property type="component" value="Unassembled WGS sequence"/>
</dbReference>
<evidence type="ECO:0000313" key="2">
    <source>
        <dbReference type="EMBL" id="CAF5058844.1"/>
    </source>
</evidence>
<protein>
    <submittedName>
        <fullName evidence="1">Uncharacterized protein</fullName>
    </submittedName>
</protein>
<proteinExistence type="predicted"/>
<reference evidence="1" key="1">
    <citation type="submission" date="2021-02" db="EMBL/GenBank/DDBJ databases">
        <authorList>
            <person name="Nowell W R."/>
        </authorList>
    </citation>
    <scope>NUCLEOTIDE SEQUENCE</scope>
</reference>
<name>A0A816FM81_9BILA</name>
<dbReference type="Proteomes" id="UP000681720">
    <property type="component" value="Unassembled WGS sequence"/>
</dbReference>
<gene>
    <name evidence="2" type="ORF">GIL414_LOCUS60394</name>
    <name evidence="1" type="ORF">KQP761_LOCUS32587</name>
</gene>
<dbReference type="AlphaFoldDB" id="A0A816FM81"/>
<dbReference type="EMBL" id="CAJOBJ010232948">
    <property type="protein sequence ID" value="CAF5058844.1"/>
    <property type="molecule type" value="Genomic_DNA"/>
</dbReference>
<feature type="non-terminal residue" evidence="1">
    <location>
        <position position="1"/>
    </location>
</feature>
<evidence type="ECO:0000313" key="1">
    <source>
        <dbReference type="EMBL" id="CAF1663472.1"/>
    </source>
</evidence>
<sequence>VLFSIDYSHMMSSKEKKSLQQLDTRKTLLGFSDIVSRLPIRIETKKQIYDIIVKMVKGNLSWDGAVDQLRPLCITLDTSESENTPPVDICQDVQATLNVIIDDLWSLAEEDQFIELRQITDGIRKLFIILFQKLNETQDKVDEYCKKLNDMKEELQSSAISKGHLLLVSLATQILIKIGKFLDRNESPFTGAFRSLSEINNLNNIESFKLFLNQHGYDWPEIRKVIKMLKSNRLTIAHPGDENTSNKDIEDAINKSFPDVSSPFHIKALQALQVLELLAVELQQPLFIPITN</sequence>
<dbReference type="EMBL" id="CAJNOW010018192">
    <property type="protein sequence ID" value="CAF1663472.1"/>
    <property type="molecule type" value="Genomic_DNA"/>
</dbReference>
<accession>A0A816FM81</accession>